<name>A0A7Z0QNR2_9GAMM</name>
<dbReference type="EMBL" id="JACCJZ010000010">
    <property type="protein sequence ID" value="NYZ61989.1"/>
    <property type="molecule type" value="Genomic_DNA"/>
</dbReference>
<protein>
    <submittedName>
        <fullName evidence="1">Uncharacterized protein</fullName>
    </submittedName>
</protein>
<proteinExistence type="predicted"/>
<reference evidence="1 2" key="1">
    <citation type="submission" date="2020-07" db="EMBL/GenBank/DDBJ databases">
        <title>isolation of Luteimonas sp. SJ-16.</title>
        <authorList>
            <person name="Huang X.-X."/>
            <person name="Xu L."/>
            <person name="Sun J.-Q."/>
        </authorList>
    </citation>
    <scope>NUCLEOTIDE SEQUENCE [LARGE SCALE GENOMIC DNA]</scope>
    <source>
        <strain evidence="1 2">SJ-16</strain>
    </source>
</reference>
<dbReference type="Proteomes" id="UP000589896">
    <property type="component" value="Unassembled WGS sequence"/>
</dbReference>
<dbReference type="RefSeq" id="WP_180544147.1">
    <property type="nucleotide sequence ID" value="NZ_JACCJZ010000010.1"/>
</dbReference>
<organism evidence="1 2">
    <name type="scientific">Luteimonas deserti</name>
    <dbReference type="NCBI Taxonomy" id="2752306"/>
    <lineage>
        <taxon>Bacteria</taxon>
        <taxon>Pseudomonadati</taxon>
        <taxon>Pseudomonadota</taxon>
        <taxon>Gammaproteobacteria</taxon>
        <taxon>Lysobacterales</taxon>
        <taxon>Lysobacteraceae</taxon>
        <taxon>Luteimonas</taxon>
    </lineage>
</organism>
<gene>
    <name evidence="1" type="ORF">H0E82_04310</name>
</gene>
<evidence type="ECO:0000313" key="1">
    <source>
        <dbReference type="EMBL" id="NYZ61989.1"/>
    </source>
</evidence>
<comment type="caution">
    <text evidence="1">The sequence shown here is derived from an EMBL/GenBank/DDBJ whole genome shotgun (WGS) entry which is preliminary data.</text>
</comment>
<accession>A0A7Z0QNR2</accession>
<dbReference type="AlphaFoldDB" id="A0A7Z0QNR2"/>
<sequence>MTDLTLKDLDDALVERINTFAAAQGWGQARTLRFLLEQGLRACTGDERSSFDPEEDTVLAAAISALEQVPDDTFALIGRSGTAVDARAPGAQAG</sequence>
<evidence type="ECO:0000313" key="2">
    <source>
        <dbReference type="Proteomes" id="UP000589896"/>
    </source>
</evidence>
<keyword evidence="2" id="KW-1185">Reference proteome</keyword>